<dbReference type="EMBL" id="MASW01000001">
    <property type="protein sequence ID" value="PXY31574.1"/>
    <property type="molecule type" value="Genomic_DNA"/>
</dbReference>
<comment type="caution">
    <text evidence="1">The sequence shown here is derived from an EMBL/GenBank/DDBJ whole genome shotgun (WGS) entry which is preliminary data.</text>
</comment>
<proteinExistence type="predicted"/>
<evidence type="ECO:0000313" key="2">
    <source>
        <dbReference type="Proteomes" id="UP000249915"/>
    </source>
</evidence>
<name>A0A2V4B889_9PSEU</name>
<protein>
    <submittedName>
        <fullName evidence="1">Uncharacterized protein</fullName>
    </submittedName>
</protein>
<dbReference type="AlphaFoldDB" id="A0A2V4B889"/>
<gene>
    <name evidence="1" type="ORF">BAY60_04180</name>
</gene>
<keyword evidence="2" id="KW-1185">Reference proteome</keyword>
<sequence length="459" mass="50020">MWSWLGHGNPKAIAGVTAAVLLVLVVVGRLARHSRGAMAGFRPPGQQVRRSQAPSGRIAATITGWMLVAVLVAAGTGSGLLWLLGWPTLPPVAAFDTSQVLELLKIALAVVAGLGGVVLLAVNLRRQRVTEAEHGLARGRDEREREQVFNERFGTAAEQLAHESGAVRLAGVYAMSGLADDWVGNRQACVDVLTGYLRLPVSEDDVAEAKVRETLLRVLWGRFGPDGTWRHLSVDLSGARFTDADLSLLNIRGEARFDGAVFDGDWTVAGVAADAANFSGACFRAAQTVAEIAFSMVDVTFEGGELLFDSDRMRGQRFRFVGCTFTGVVIAVTGEENRQGEVVFEGCGFVDCTFDFTRLTSRRRDDSGGEPRFGVYESTLNECLIDLRTAHQGRHALWLVDSELRDVRFGVEQYGVDRPKLLNVRRPRLIGTELPERHTRVRGAPEEPDPSGAPRSERQ</sequence>
<evidence type="ECO:0000313" key="1">
    <source>
        <dbReference type="EMBL" id="PXY31574.1"/>
    </source>
</evidence>
<dbReference type="Gene3D" id="2.160.20.80">
    <property type="entry name" value="E3 ubiquitin-protein ligase SopA"/>
    <property type="match status" value="1"/>
</dbReference>
<dbReference type="OrthoDB" id="8440251at2"/>
<dbReference type="RefSeq" id="WP_112279602.1">
    <property type="nucleotide sequence ID" value="NZ_MASW01000001.1"/>
</dbReference>
<organism evidence="1 2">
    <name type="scientific">Prauserella muralis</name>
    <dbReference type="NCBI Taxonomy" id="588067"/>
    <lineage>
        <taxon>Bacteria</taxon>
        <taxon>Bacillati</taxon>
        <taxon>Actinomycetota</taxon>
        <taxon>Actinomycetes</taxon>
        <taxon>Pseudonocardiales</taxon>
        <taxon>Pseudonocardiaceae</taxon>
        <taxon>Prauserella</taxon>
    </lineage>
</organism>
<dbReference type="Proteomes" id="UP000249915">
    <property type="component" value="Unassembled WGS sequence"/>
</dbReference>
<accession>A0A2V4B889</accession>
<reference evidence="1 2" key="1">
    <citation type="submission" date="2016-07" db="EMBL/GenBank/DDBJ databases">
        <title>Draft genome sequence of Prauserella muralis DSM 45305, isolated from a mould-covered wall in an indoor environment.</title>
        <authorList>
            <person name="Ruckert C."/>
            <person name="Albersmeier A."/>
            <person name="Jiang C.-L."/>
            <person name="Jiang Y."/>
            <person name="Kalinowski J."/>
            <person name="Schneider O."/>
            <person name="Winkler A."/>
            <person name="Zotchev S.B."/>
        </authorList>
    </citation>
    <scope>NUCLEOTIDE SEQUENCE [LARGE SCALE GENOMIC DNA]</scope>
    <source>
        <strain evidence="1 2">DSM 45305</strain>
    </source>
</reference>